<reference evidence="1" key="2">
    <citation type="journal article" date="2015" name="Data Brief">
        <title>Shoot transcriptome of the giant reed, Arundo donax.</title>
        <authorList>
            <person name="Barrero R.A."/>
            <person name="Guerrero F.D."/>
            <person name="Moolhuijzen P."/>
            <person name="Goolsby J.A."/>
            <person name="Tidwell J."/>
            <person name="Bellgard S.E."/>
            <person name="Bellgard M.I."/>
        </authorList>
    </citation>
    <scope>NUCLEOTIDE SEQUENCE</scope>
    <source>
        <tissue evidence="1">Shoot tissue taken approximately 20 cm above the soil surface</tissue>
    </source>
</reference>
<sequence length="114" mass="12624">MFFVSCRTFTRDQSGEFIIAASIILECVPPSITGSIYCKSPPRTTTFPPNGMFSIDDGLVGSKSRSVLYRVSNVFLWVINASSHIISDVDCINSASIIPCLIHKLRLLLNHKVF</sequence>
<proteinExistence type="predicted"/>
<dbReference type="AlphaFoldDB" id="A0A0A9D944"/>
<name>A0A0A9D944_ARUDO</name>
<dbReference type="EMBL" id="GBRH01215725">
    <property type="protein sequence ID" value="JAD82170.1"/>
    <property type="molecule type" value="Transcribed_RNA"/>
</dbReference>
<organism evidence="1">
    <name type="scientific">Arundo donax</name>
    <name type="common">Giant reed</name>
    <name type="synonym">Donax arundinaceus</name>
    <dbReference type="NCBI Taxonomy" id="35708"/>
    <lineage>
        <taxon>Eukaryota</taxon>
        <taxon>Viridiplantae</taxon>
        <taxon>Streptophyta</taxon>
        <taxon>Embryophyta</taxon>
        <taxon>Tracheophyta</taxon>
        <taxon>Spermatophyta</taxon>
        <taxon>Magnoliopsida</taxon>
        <taxon>Liliopsida</taxon>
        <taxon>Poales</taxon>
        <taxon>Poaceae</taxon>
        <taxon>PACMAD clade</taxon>
        <taxon>Arundinoideae</taxon>
        <taxon>Arundineae</taxon>
        <taxon>Arundo</taxon>
    </lineage>
</organism>
<evidence type="ECO:0000313" key="1">
    <source>
        <dbReference type="EMBL" id="JAD82170.1"/>
    </source>
</evidence>
<protein>
    <submittedName>
        <fullName evidence="1">Uncharacterized protein</fullName>
    </submittedName>
</protein>
<accession>A0A0A9D944</accession>
<reference evidence="1" key="1">
    <citation type="submission" date="2014-09" db="EMBL/GenBank/DDBJ databases">
        <authorList>
            <person name="Magalhaes I.L.F."/>
            <person name="Oliveira U."/>
            <person name="Santos F.R."/>
            <person name="Vidigal T.H.D.A."/>
            <person name="Brescovit A.D."/>
            <person name="Santos A.J."/>
        </authorList>
    </citation>
    <scope>NUCLEOTIDE SEQUENCE</scope>
    <source>
        <tissue evidence="1">Shoot tissue taken approximately 20 cm above the soil surface</tissue>
    </source>
</reference>